<dbReference type="InterPro" id="IPR012863">
    <property type="entry name" value="DUF1636"/>
</dbReference>
<dbReference type="Pfam" id="PF07845">
    <property type="entry name" value="DUF1636"/>
    <property type="match status" value="1"/>
</dbReference>
<dbReference type="HOGENOM" id="CLU_125446_2_0_3"/>
<evidence type="ECO:0000313" key="2">
    <source>
        <dbReference type="Proteomes" id="UP000010367"/>
    </source>
</evidence>
<reference evidence="1 2" key="1">
    <citation type="submission" date="2012-06" db="EMBL/GenBank/DDBJ databases">
        <title>Finished chromosome of genome of Oscillatoria acuminata PCC 6304.</title>
        <authorList>
            <consortium name="US DOE Joint Genome Institute"/>
            <person name="Gugger M."/>
            <person name="Coursin T."/>
            <person name="Rippka R."/>
            <person name="Tandeau De Marsac N."/>
            <person name="Huntemann M."/>
            <person name="Wei C.-L."/>
            <person name="Han J."/>
            <person name="Detter J.C."/>
            <person name="Han C."/>
            <person name="Tapia R."/>
            <person name="Davenport K."/>
            <person name="Daligault H."/>
            <person name="Erkkila T."/>
            <person name="Gu W."/>
            <person name="Munk A.C.C."/>
            <person name="Teshima H."/>
            <person name="Xu Y."/>
            <person name="Chain P."/>
            <person name="Chen A."/>
            <person name="Krypides N."/>
            <person name="Mavromatis K."/>
            <person name="Markowitz V."/>
            <person name="Szeto E."/>
            <person name="Ivanova N."/>
            <person name="Mikhailova N."/>
            <person name="Ovchinnikova G."/>
            <person name="Pagani I."/>
            <person name="Pati A."/>
            <person name="Goodwin L."/>
            <person name="Peters L."/>
            <person name="Pitluck S."/>
            <person name="Woyke T."/>
            <person name="Kerfeld C."/>
        </authorList>
    </citation>
    <scope>NUCLEOTIDE SEQUENCE [LARGE SCALE GENOMIC DNA]</scope>
    <source>
        <strain evidence="1 2">PCC 6304</strain>
    </source>
</reference>
<keyword evidence="2" id="KW-1185">Reference proteome</keyword>
<sequence length="137" mass="14853">MQESMTQATLFVCSLCRFSRKEPTQNGLSGGEYLIEQLQSELQAKNLESTIQLQPVRCMAACSDACNVTLTATEKITFVLSGLSPTESAPALATFCQQYTAASEGKVPYKERPDIIRESTAFVLPPFPVPSSLSPAI</sequence>
<accession>K9TRG9</accession>
<dbReference type="STRING" id="56110.Oscil6304_5102"/>
<dbReference type="RefSeq" id="WP_015151218.1">
    <property type="nucleotide sequence ID" value="NC_019693.1"/>
</dbReference>
<evidence type="ECO:0000313" key="1">
    <source>
        <dbReference type="EMBL" id="AFY84604.1"/>
    </source>
</evidence>
<dbReference type="CDD" id="cd02980">
    <property type="entry name" value="TRX_Fd_family"/>
    <property type="match status" value="1"/>
</dbReference>
<dbReference type="Proteomes" id="UP000010367">
    <property type="component" value="Chromosome"/>
</dbReference>
<dbReference type="Gene3D" id="3.40.30.10">
    <property type="entry name" value="Glutaredoxin"/>
    <property type="match status" value="1"/>
</dbReference>
<gene>
    <name evidence="1" type="ORF">Oscil6304_5102</name>
</gene>
<dbReference type="SUPFAM" id="SSF52833">
    <property type="entry name" value="Thioredoxin-like"/>
    <property type="match status" value="1"/>
</dbReference>
<organism evidence="1 2">
    <name type="scientific">Oscillatoria acuminata PCC 6304</name>
    <dbReference type="NCBI Taxonomy" id="56110"/>
    <lineage>
        <taxon>Bacteria</taxon>
        <taxon>Bacillati</taxon>
        <taxon>Cyanobacteriota</taxon>
        <taxon>Cyanophyceae</taxon>
        <taxon>Oscillatoriophycideae</taxon>
        <taxon>Oscillatoriales</taxon>
        <taxon>Oscillatoriaceae</taxon>
        <taxon>Oscillatoria</taxon>
    </lineage>
</organism>
<dbReference type="eggNOG" id="COG5469">
    <property type="taxonomic scope" value="Bacteria"/>
</dbReference>
<dbReference type="KEGG" id="oac:Oscil6304_5102"/>
<dbReference type="EMBL" id="CP003607">
    <property type="protein sequence ID" value="AFY84604.1"/>
    <property type="molecule type" value="Genomic_DNA"/>
</dbReference>
<name>K9TRG9_9CYAN</name>
<dbReference type="AlphaFoldDB" id="K9TRG9"/>
<dbReference type="InterPro" id="IPR036249">
    <property type="entry name" value="Thioredoxin-like_sf"/>
</dbReference>
<dbReference type="InParanoid" id="K9TRG9"/>
<proteinExistence type="predicted"/>
<protein>
    <submittedName>
        <fullName evidence="1">Putative metal-binding protein</fullName>
    </submittedName>
</protein>